<protein>
    <submittedName>
        <fullName evidence="2">Uncharacterized protein</fullName>
    </submittedName>
</protein>
<evidence type="ECO:0000313" key="2">
    <source>
        <dbReference type="EMBL" id="ADP69790.1"/>
    </source>
</evidence>
<sequence length="81" mass="8972">MPVTKGLSMPLYAAEQSELFGVKIIMIDMDAVGCWGWSRTVEAQLQAGQRRAYNWESSRTFSNSSPAAPRWPDVPRRAAAA</sequence>
<organism evidence="2 3">
    <name type="scientific">Rhodomicrobium vannielii (strain ATCC 17100 / DSM 162 / LMG 4299 / NCIMB 10020 / ATH 3.1.1)</name>
    <dbReference type="NCBI Taxonomy" id="648757"/>
    <lineage>
        <taxon>Bacteria</taxon>
        <taxon>Pseudomonadati</taxon>
        <taxon>Pseudomonadota</taxon>
        <taxon>Alphaproteobacteria</taxon>
        <taxon>Hyphomicrobiales</taxon>
        <taxon>Hyphomicrobiaceae</taxon>
        <taxon>Rhodomicrobium</taxon>
    </lineage>
</organism>
<accession>E3HYP9</accession>
<dbReference type="EMBL" id="CP002292">
    <property type="protein sequence ID" value="ADP69790.1"/>
    <property type="molecule type" value="Genomic_DNA"/>
</dbReference>
<evidence type="ECO:0000256" key="1">
    <source>
        <dbReference type="SAM" id="MobiDB-lite"/>
    </source>
</evidence>
<name>E3HYP9_RHOVT</name>
<dbReference type="AlphaFoldDB" id="E3HYP9"/>
<dbReference type="STRING" id="648757.Rvan_0508"/>
<reference evidence="3" key="1">
    <citation type="journal article" date="2011" name="J. Bacteriol.">
        <title>Genome sequences of eight morphologically diverse alphaproteobacteria.</title>
        <authorList>
            <consortium name="US DOE Joint Genome Institute"/>
            <person name="Brown P.J."/>
            <person name="Kysela D.T."/>
            <person name="Buechlein A."/>
            <person name="Hemmerich C."/>
            <person name="Brun Y.V."/>
        </authorList>
    </citation>
    <scope>NUCLEOTIDE SEQUENCE [LARGE SCALE GENOMIC DNA]</scope>
    <source>
        <strain evidence="3">ATCC 17100 / ATH 3.1.1 / DSM 162 / LMG 4299</strain>
    </source>
</reference>
<keyword evidence="3" id="KW-1185">Reference proteome</keyword>
<dbReference type="Proteomes" id="UP000001399">
    <property type="component" value="Chromosome"/>
</dbReference>
<evidence type="ECO:0000313" key="3">
    <source>
        <dbReference type="Proteomes" id="UP000001399"/>
    </source>
</evidence>
<proteinExistence type="predicted"/>
<dbReference type="HOGENOM" id="CLU_2571627_0_0_5"/>
<dbReference type="KEGG" id="rva:Rvan_0508"/>
<gene>
    <name evidence="2" type="ordered locus">Rvan_0508</name>
</gene>
<feature type="region of interest" description="Disordered" evidence="1">
    <location>
        <begin position="59"/>
        <end position="81"/>
    </location>
</feature>